<keyword evidence="1" id="KW-0812">Transmembrane</keyword>
<reference evidence="2 3" key="1">
    <citation type="journal article" date="2016" name="ISME J.">
        <title>Chasing the elusive Euryarchaeota class WSA2: genomes reveal a uniquely fastidious methyl-reducing methanogen.</title>
        <authorList>
            <person name="Nobu M.K."/>
            <person name="Narihiro T."/>
            <person name="Kuroda K."/>
            <person name="Mei R."/>
            <person name="Liu W.T."/>
        </authorList>
    </citation>
    <scope>NUCLEOTIDE SEQUENCE [LARGE SCALE GENOMIC DNA]</scope>
    <source>
        <strain evidence="2">U1lsi0528_Bin089</strain>
    </source>
</reference>
<gene>
    <name evidence="2" type="ORF">AMQ74_00866</name>
</gene>
<organism evidence="2 3">
    <name type="scientific">Candidatus Methanofastidiosum methylothiophilum</name>
    <dbReference type="NCBI Taxonomy" id="1705564"/>
    <lineage>
        <taxon>Archaea</taxon>
        <taxon>Methanobacteriati</taxon>
        <taxon>Methanobacteriota</taxon>
        <taxon>Stenosarchaea group</taxon>
        <taxon>Candidatus Methanofastidiosia</taxon>
        <taxon>Candidatus Methanofastidiosales</taxon>
        <taxon>Candidatus Methanofastidiosaceae</taxon>
        <taxon>Candidatus Methanofastidiosum</taxon>
    </lineage>
</organism>
<accession>A0A150J4G8</accession>
<evidence type="ECO:0000313" key="2">
    <source>
        <dbReference type="EMBL" id="KYC52101.1"/>
    </source>
</evidence>
<name>A0A150J4G8_9EURY</name>
<dbReference type="Pfam" id="PF13197">
    <property type="entry name" value="DUF4013"/>
    <property type="match status" value="1"/>
</dbReference>
<feature type="transmembrane region" description="Helical" evidence="1">
    <location>
        <begin position="116"/>
        <end position="143"/>
    </location>
</feature>
<proteinExistence type="predicted"/>
<evidence type="ECO:0008006" key="4">
    <source>
        <dbReference type="Google" id="ProtNLM"/>
    </source>
</evidence>
<dbReference type="Proteomes" id="UP000075578">
    <property type="component" value="Unassembled WGS sequence"/>
</dbReference>
<comment type="caution">
    <text evidence="2">The sequence shown here is derived from an EMBL/GenBank/DDBJ whole genome shotgun (WGS) entry which is preliminary data.</text>
</comment>
<feature type="transmembrane region" description="Helical" evidence="1">
    <location>
        <begin position="67"/>
        <end position="96"/>
    </location>
</feature>
<dbReference type="InterPro" id="IPR025098">
    <property type="entry name" value="DUF4013"/>
</dbReference>
<keyword evidence="1" id="KW-0472">Membrane</keyword>
<feature type="transmembrane region" description="Helical" evidence="1">
    <location>
        <begin position="199"/>
        <end position="221"/>
    </location>
</feature>
<evidence type="ECO:0000256" key="1">
    <source>
        <dbReference type="SAM" id="Phobius"/>
    </source>
</evidence>
<feature type="transmembrane region" description="Helical" evidence="1">
    <location>
        <begin position="18"/>
        <end position="39"/>
    </location>
</feature>
<dbReference type="AlphaFoldDB" id="A0A150J4G8"/>
<protein>
    <recommendedName>
        <fullName evidence="4">DUF4013 domain-containing protein</fullName>
    </recommendedName>
</protein>
<sequence>MINYNLSFKKPFSDFRKLLIGIVVNIIPIVNLISYGYILESSDIKKGVQTENMEEWDDLGKYFTKGLLGFIIDIIYAIPALIVGMIAFFIAIVPAIGKLTLLGPQRVERMNPGELFPIFMPYILASLPLIVIAVFLLLIASYIAPVATLNYIKTDNFSEGFNFQEIKKYILKSDYIIAWLLAVVLNLALVGILSNVPVIGTAIASFITGIISFSMYAGVMIEIDKKI</sequence>
<keyword evidence="1" id="KW-1133">Transmembrane helix</keyword>
<dbReference type="EMBL" id="LNGD01000041">
    <property type="protein sequence ID" value="KYC52101.1"/>
    <property type="molecule type" value="Genomic_DNA"/>
</dbReference>
<evidence type="ECO:0000313" key="3">
    <source>
        <dbReference type="Proteomes" id="UP000075578"/>
    </source>
</evidence>
<feature type="transmembrane region" description="Helical" evidence="1">
    <location>
        <begin position="175"/>
        <end position="193"/>
    </location>
</feature>